<dbReference type="InterPro" id="IPR036259">
    <property type="entry name" value="MFS_trans_sf"/>
</dbReference>
<feature type="transmembrane region" description="Helical" evidence="6">
    <location>
        <begin position="571"/>
        <end position="590"/>
    </location>
</feature>
<dbReference type="InterPro" id="IPR011701">
    <property type="entry name" value="MFS"/>
</dbReference>
<dbReference type="PANTHER" id="PTHR23504:SF15">
    <property type="entry name" value="MAJOR FACILITATOR SUPERFAMILY (MFS) PROFILE DOMAIN-CONTAINING PROTEIN"/>
    <property type="match status" value="1"/>
</dbReference>
<feature type="transmembrane region" description="Helical" evidence="6">
    <location>
        <begin position="46"/>
        <end position="64"/>
    </location>
</feature>
<proteinExistence type="predicted"/>
<feature type="transmembrane region" description="Helical" evidence="6">
    <location>
        <begin position="622"/>
        <end position="647"/>
    </location>
</feature>
<reference evidence="7 8" key="1">
    <citation type="submission" date="2019-02" db="EMBL/GenBank/DDBJ databases">
        <title>Genome sequencing of the rare red list fungi Phellinidium pouzarii.</title>
        <authorList>
            <person name="Buettner E."/>
            <person name="Kellner H."/>
        </authorList>
    </citation>
    <scope>NUCLEOTIDE SEQUENCE [LARGE SCALE GENOMIC DNA]</scope>
    <source>
        <strain evidence="7 8">DSM 108285</strain>
    </source>
</reference>
<evidence type="ECO:0000256" key="5">
    <source>
        <dbReference type="ARBA" id="ARBA00023136"/>
    </source>
</evidence>
<evidence type="ECO:0008006" key="9">
    <source>
        <dbReference type="Google" id="ProtNLM"/>
    </source>
</evidence>
<dbReference type="InterPro" id="IPR001958">
    <property type="entry name" value="Tet-R_TetA/multi-R_MdtG-like"/>
</dbReference>
<evidence type="ECO:0000256" key="4">
    <source>
        <dbReference type="ARBA" id="ARBA00022989"/>
    </source>
</evidence>
<evidence type="ECO:0000256" key="2">
    <source>
        <dbReference type="ARBA" id="ARBA00022448"/>
    </source>
</evidence>
<keyword evidence="5 6" id="KW-0472">Membrane</keyword>
<feature type="transmembrane region" description="Helical" evidence="6">
    <location>
        <begin position="353"/>
        <end position="380"/>
    </location>
</feature>
<comment type="caution">
    <text evidence="7">The sequence shown here is derived from an EMBL/GenBank/DDBJ whole genome shotgun (WGS) entry which is preliminary data.</text>
</comment>
<feature type="transmembrane region" description="Helical" evidence="6">
    <location>
        <begin position="117"/>
        <end position="135"/>
    </location>
</feature>
<dbReference type="PANTHER" id="PTHR23504">
    <property type="entry name" value="MAJOR FACILITATOR SUPERFAMILY DOMAIN-CONTAINING PROTEIN 10"/>
    <property type="match status" value="1"/>
</dbReference>
<feature type="transmembrane region" description="Helical" evidence="6">
    <location>
        <begin position="184"/>
        <end position="204"/>
    </location>
</feature>
<feature type="transmembrane region" description="Helical" evidence="6">
    <location>
        <begin position="430"/>
        <end position="449"/>
    </location>
</feature>
<keyword evidence="4 6" id="KW-1133">Transmembrane helix</keyword>
<sequence>MVNDDRTVFLSSEDHQRLGADSRPVHDTDEEQILLTKPKPFPWRPVLVIQILGSVHPLAFEIIFPFVNQMIVENGIVTDPEQVGFYSGFIESLFSFMSFLAVMPCTYMSDHFGRKPVILFGMAGISISIGLFGMAKSYWFMIVTRCIGGTLGGGSVAMKVMLAETVDKAHQGIAFSGLVAAYRIGQIVGQPIGGLVIIYAYFIVEESLPAIREKKARSSYGATSTLVRTDDVAAVAPKRSRTPLRLVLTPTVISALICYVLLSITSEAIFALYPLFAFTPVSSGGLGLSEGNIGLQLSFRSLINILFLFFYAPFERRLGLVRMYRFTMAFWPLSIVFLPFLNLLTRRGLEGTWMFNTIVGLFFSVWSIAGLSWTGAGIIINDAAPSAEALSIVNGVGQMAITLTMALAPAFVTSLFAFSIKNKGILHGNLIWVVLLAFSAAGGIHSLTLKEATHNWREDTENVEQHEPFYLPILTPLSKAEKVLPLGRSSTVLDKFIRSQLYDKVLFIMQGFVYAIGGSLLYAPCMSYMSEWFVRRRGLANGIMFAGTAVGRLILPVILPRLVNSFGPSKTLRILSLVVLSLVAPILPFLRPHLPENRVHGPNSRPEVGRSSCLVWTKNPTFMIYVLANTLQGFAYFLPILWLPTFASELHLSDTDASLALSLLNGSSFLSRIAMGGLADRFSPGILALVTTLCTSIATFVLWGVFSRGLIGVLAFGISYGTLAGGWSSLFTGFVRPVAKDSPTLSTTLFGVLMLKRGIGNILSTPISTALSKGGSTSSGNATLSSDYSSHPSLGFDVADGVIALLGIGFDTHGVRALRRQERR</sequence>
<dbReference type="SUPFAM" id="SSF103473">
    <property type="entry name" value="MFS general substrate transporter"/>
    <property type="match status" value="2"/>
</dbReference>
<gene>
    <name evidence="7" type="ORF">EW145_g842</name>
</gene>
<feature type="transmembrane region" description="Helical" evidence="6">
    <location>
        <begin position="538"/>
        <end position="559"/>
    </location>
</feature>
<dbReference type="OrthoDB" id="419616at2759"/>
<keyword evidence="2" id="KW-0813">Transport</keyword>
<feature type="transmembrane region" description="Helical" evidence="6">
    <location>
        <begin position="293"/>
        <end position="311"/>
    </location>
</feature>
<feature type="transmembrane region" description="Helical" evidence="6">
    <location>
        <begin position="392"/>
        <end position="418"/>
    </location>
</feature>
<dbReference type="AlphaFoldDB" id="A0A4S4LGS7"/>
<evidence type="ECO:0000256" key="1">
    <source>
        <dbReference type="ARBA" id="ARBA00004141"/>
    </source>
</evidence>
<feature type="transmembrane region" description="Helical" evidence="6">
    <location>
        <begin position="713"/>
        <end position="735"/>
    </location>
</feature>
<protein>
    <recommendedName>
        <fullName evidence="9">Major facilitator superfamily (MFS) profile domain-containing protein</fullName>
    </recommendedName>
</protein>
<dbReference type="PRINTS" id="PR01035">
    <property type="entry name" value="TCRTETA"/>
</dbReference>
<feature type="transmembrane region" description="Helical" evidence="6">
    <location>
        <begin position="685"/>
        <end position="706"/>
    </location>
</feature>
<evidence type="ECO:0000256" key="3">
    <source>
        <dbReference type="ARBA" id="ARBA00022692"/>
    </source>
</evidence>
<dbReference type="GO" id="GO:0022857">
    <property type="term" value="F:transmembrane transporter activity"/>
    <property type="evidence" value="ECO:0007669"/>
    <property type="project" value="InterPro"/>
</dbReference>
<name>A0A4S4LGS7_9AGAM</name>
<dbReference type="GO" id="GO:0016020">
    <property type="term" value="C:membrane"/>
    <property type="evidence" value="ECO:0007669"/>
    <property type="project" value="UniProtKB-SubCell"/>
</dbReference>
<feature type="transmembrane region" description="Helical" evidence="6">
    <location>
        <begin position="505"/>
        <end position="523"/>
    </location>
</feature>
<keyword evidence="8" id="KW-1185">Reference proteome</keyword>
<feature type="transmembrane region" description="Helical" evidence="6">
    <location>
        <begin position="246"/>
        <end position="273"/>
    </location>
</feature>
<organism evidence="7 8">
    <name type="scientific">Phellinidium pouzarii</name>
    <dbReference type="NCBI Taxonomy" id="167371"/>
    <lineage>
        <taxon>Eukaryota</taxon>
        <taxon>Fungi</taxon>
        <taxon>Dikarya</taxon>
        <taxon>Basidiomycota</taxon>
        <taxon>Agaricomycotina</taxon>
        <taxon>Agaricomycetes</taxon>
        <taxon>Hymenochaetales</taxon>
        <taxon>Hymenochaetaceae</taxon>
        <taxon>Phellinidium</taxon>
    </lineage>
</organism>
<feature type="transmembrane region" description="Helical" evidence="6">
    <location>
        <begin position="84"/>
        <end position="105"/>
    </location>
</feature>
<evidence type="ECO:0000256" key="6">
    <source>
        <dbReference type="SAM" id="Phobius"/>
    </source>
</evidence>
<accession>A0A4S4LGS7</accession>
<evidence type="ECO:0000313" key="7">
    <source>
        <dbReference type="EMBL" id="THH11142.1"/>
    </source>
</evidence>
<comment type="subcellular location">
    <subcellularLocation>
        <location evidence="1">Membrane</location>
        <topology evidence="1">Multi-pass membrane protein</topology>
    </subcellularLocation>
</comment>
<feature type="transmembrane region" description="Helical" evidence="6">
    <location>
        <begin position="323"/>
        <end position="341"/>
    </location>
</feature>
<dbReference type="Gene3D" id="1.20.1250.20">
    <property type="entry name" value="MFS general substrate transporter like domains"/>
    <property type="match status" value="3"/>
</dbReference>
<dbReference type="EMBL" id="SGPK01000019">
    <property type="protein sequence ID" value="THH11142.1"/>
    <property type="molecule type" value="Genomic_DNA"/>
</dbReference>
<evidence type="ECO:0000313" key="8">
    <source>
        <dbReference type="Proteomes" id="UP000308199"/>
    </source>
</evidence>
<dbReference type="Pfam" id="PF07690">
    <property type="entry name" value="MFS_1"/>
    <property type="match status" value="2"/>
</dbReference>
<dbReference type="Proteomes" id="UP000308199">
    <property type="component" value="Unassembled WGS sequence"/>
</dbReference>
<keyword evidence="3 6" id="KW-0812">Transmembrane</keyword>